<name>A0A2A9EGE4_9MICO</name>
<dbReference type="AlphaFoldDB" id="A0A2A9EGE4"/>
<dbReference type="Pfam" id="PF20176">
    <property type="entry name" value="DUF6541"/>
    <property type="match status" value="1"/>
</dbReference>
<dbReference type="OrthoDB" id="3169698at2"/>
<keyword evidence="3" id="KW-1185">Reference proteome</keyword>
<keyword evidence="1" id="KW-0812">Transmembrane</keyword>
<dbReference type="EMBL" id="PDJH01000001">
    <property type="protein sequence ID" value="PFG37591.1"/>
    <property type="molecule type" value="Genomic_DNA"/>
</dbReference>
<evidence type="ECO:0000313" key="2">
    <source>
        <dbReference type="EMBL" id="PFG37591.1"/>
    </source>
</evidence>
<keyword evidence="1" id="KW-0472">Membrane</keyword>
<feature type="transmembrane region" description="Helical" evidence="1">
    <location>
        <begin position="60"/>
        <end position="83"/>
    </location>
</feature>
<evidence type="ECO:0000256" key="1">
    <source>
        <dbReference type="SAM" id="Phobius"/>
    </source>
</evidence>
<dbReference type="RefSeq" id="WP_098458616.1">
    <property type="nucleotide sequence ID" value="NZ_PDJH01000001.1"/>
</dbReference>
<accession>A0A2A9EGE4</accession>
<feature type="transmembrane region" description="Helical" evidence="1">
    <location>
        <begin position="255"/>
        <end position="275"/>
    </location>
</feature>
<feature type="transmembrane region" description="Helical" evidence="1">
    <location>
        <begin position="346"/>
        <end position="366"/>
    </location>
</feature>
<proteinExistence type="predicted"/>
<feature type="transmembrane region" description="Helical" evidence="1">
    <location>
        <begin position="205"/>
        <end position="224"/>
    </location>
</feature>
<feature type="transmembrane region" description="Helical" evidence="1">
    <location>
        <begin position="444"/>
        <end position="462"/>
    </location>
</feature>
<evidence type="ECO:0000313" key="3">
    <source>
        <dbReference type="Proteomes" id="UP000221394"/>
    </source>
</evidence>
<dbReference type="InterPro" id="IPR046671">
    <property type="entry name" value="DUF6541"/>
</dbReference>
<keyword evidence="1" id="KW-1133">Transmembrane helix</keyword>
<feature type="transmembrane region" description="Helical" evidence="1">
    <location>
        <begin position="482"/>
        <end position="505"/>
    </location>
</feature>
<feature type="transmembrane region" description="Helical" evidence="1">
    <location>
        <begin position="110"/>
        <end position="129"/>
    </location>
</feature>
<organism evidence="2 3">
    <name type="scientific">Flavimobilis soli</name>
    <dbReference type="NCBI Taxonomy" id="442709"/>
    <lineage>
        <taxon>Bacteria</taxon>
        <taxon>Bacillati</taxon>
        <taxon>Actinomycetota</taxon>
        <taxon>Actinomycetes</taxon>
        <taxon>Micrococcales</taxon>
        <taxon>Jonesiaceae</taxon>
        <taxon>Flavimobilis</taxon>
    </lineage>
</organism>
<protein>
    <recommendedName>
        <fullName evidence="4">4-amino-4-deoxy-L-arabinose transferase-like glycosyltransferase</fullName>
    </recommendedName>
</protein>
<feature type="transmembrane region" description="Helical" evidence="1">
    <location>
        <begin position="405"/>
        <end position="423"/>
    </location>
</feature>
<sequence>MSWWELLPGLLTMAVAVVVPGALVLRAAGVRGILALGGGAAVSVALYGTAAIVLDKLGIAWSWPPVLVLLAAAAGAAALLGLWGRRTRRVRGSAPDGLCDPDLRLDRRGLAWVAGAFALSALLLALPIARGMVAPDALMQHWDGVYHVSGVQAILDTGNASTLGAMAPLYGDVSPTVYYPAAWHGIVALAPGFASVAAAANASTFVFGVVVWLLGIAALGRTLLGGDPRGTALVVVLGSAFSAFPVVILSTLAQWPFGTGIALIPGVLALMVAALRGHPGVAPLTAPGRLVPTAVVLLTALAGVALAHASALFSALLLLGPGLVTLLARGLARRWRTGDPARRRRVAVGTSVAVVVLVAGGAVLLANPVVRNVLAYERNVDTPFPVAVLHTVLGQPLAWHGVGNLPVAVLTLVGAVVVVRASLRRARTGAPDSPEAADVVGQSSSWLVVAYVLVVTLTALASGPENLLRLLTGFWYTQAARIAAVLPVVAAPLAAVGALACARWLRGRASRSDRAAAARLRGRSLASVACALVGVSVVVTAGWFVPARTGRFEQAYVPEKIVWGTMLRAEEVELLRRMPQTTPADAVVLGDPRNGAAFSYSVAHRRAVFPQLAVQNLSSDQRLLRERFADLDPEVCAAVERLGVTHFYLDTAGVEDGAKVDVDAVGLLRAPESGVEVVDTAGTTTLYRITGC</sequence>
<feature type="transmembrane region" description="Helical" evidence="1">
    <location>
        <begin position="177"/>
        <end position="198"/>
    </location>
</feature>
<feature type="transmembrane region" description="Helical" evidence="1">
    <location>
        <begin position="32"/>
        <end position="54"/>
    </location>
</feature>
<feature type="transmembrane region" description="Helical" evidence="1">
    <location>
        <begin position="525"/>
        <end position="545"/>
    </location>
</feature>
<feature type="transmembrane region" description="Helical" evidence="1">
    <location>
        <begin position="295"/>
        <end position="326"/>
    </location>
</feature>
<gene>
    <name evidence="2" type="ORF">ATL41_2358</name>
</gene>
<feature type="transmembrane region" description="Helical" evidence="1">
    <location>
        <begin position="6"/>
        <end position="25"/>
    </location>
</feature>
<evidence type="ECO:0008006" key="4">
    <source>
        <dbReference type="Google" id="ProtNLM"/>
    </source>
</evidence>
<dbReference type="Proteomes" id="UP000221394">
    <property type="component" value="Unassembled WGS sequence"/>
</dbReference>
<reference evidence="2 3" key="1">
    <citation type="submission" date="2017-10" db="EMBL/GenBank/DDBJ databases">
        <title>Sequencing the genomes of 1000 actinobacteria strains.</title>
        <authorList>
            <person name="Klenk H.-P."/>
        </authorList>
    </citation>
    <scope>NUCLEOTIDE SEQUENCE [LARGE SCALE GENOMIC DNA]</scope>
    <source>
        <strain evidence="2 3">DSM 21574</strain>
    </source>
</reference>
<feature type="transmembrane region" description="Helical" evidence="1">
    <location>
        <begin position="230"/>
        <end position="248"/>
    </location>
</feature>
<comment type="caution">
    <text evidence="2">The sequence shown here is derived from an EMBL/GenBank/DDBJ whole genome shotgun (WGS) entry which is preliminary data.</text>
</comment>